<name>A0A6I3U706_STREE</name>
<feature type="non-terminal residue" evidence="2">
    <location>
        <position position="107"/>
    </location>
</feature>
<dbReference type="EMBL" id="WNHX01000544">
    <property type="protein sequence ID" value="MTV88324.1"/>
    <property type="molecule type" value="Genomic_DNA"/>
</dbReference>
<proteinExistence type="predicted"/>
<evidence type="ECO:0000256" key="1">
    <source>
        <dbReference type="SAM" id="MobiDB-lite"/>
    </source>
</evidence>
<sequence>IKAKLDAAFEQFKKDTLPTEPGKKVAEAKKKVEEAEKKVAEAKKKAKAQKEEDYRNYPTITYKTLELEIAEFDVKVKEAELELVKKEADESRNEGTINQAKAKVESK</sequence>
<comment type="caution">
    <text evidence="2">The sequence shown here is derived from an EMBL/GenBank/DDBJ whole genome shotgun (WGS) entry which is preliminary data.</text>
</comment>
<reference evidence="2 3" key="1">
    <citation type="submission" date="2019-11" db="EMBL/GenBank/DDBJ databases">
        <title>Growth characteristics of pneumococcus vary with the chemical composition of the capsule and with environmental conditions.</title>
        <authorList>
            <person name="Tothpal A."/>
            <person name="Desobry K."/>
            <person name="Joshi S."/>
            <person name="Wyllie A.L."/>
            <person name="Weinberger D.M."/>
        </authorList>
    </citation>
    <scope>NUCLEOTIDE SEQUENCE [LARGE SCALE GENOMIC DNA]</scope>
    <source>
        <strain evidence="3">pnumococcus35B</strain>
    </source>
</reference>
<dbReference type="AlphaFoldDB" id="A0A6I3U706"/>
<organism evidence="2 3">
    <name type="scientific">Streptococcus pneumoniae</name>
    <dbReference type="NCBI Taxonomy" id="1313"/>
    <lineage>
        <taxon>Bacteria</taxon>
        <taxon>Bacillati</taxon>
        <taxon>Bacillota</taxon>
        <taxon>Bacilli</taxon>
        <taxon>Lactobacillales</taxon>
        <taxon>Streptococcaceae</taxon>
        <taxon>Streptococcus</taxon>
    </lineage>
</organism>
<evidence type="ECO:0000313" key="3">
    <source>
        <dbReference type="Proteomes" id="UP000469505"/>
    </source>
</evidence>
<accession>A0A6I3U706</accession>
<dbReference type="Gene3D" id="1.20.58.440">
    <property type="entry name" value="choline binding protein A"/>
    <property type="match status" value="1"/>
</dbReference>
<protein>
    <submittedName>
        <fullName evidence="2">Choline-binding protein A</fullName>
    </submittedName>
</protein>
<evidence type="ECO:0000313" key="2">
    <source>
        <dbReference type="EMBL" id="MTV88324.1"/>
    </source>
</evidence>
<gene>
    <name evidence="2" type="ORF">GM543_12705</name>
</gene>
<dbReference type="Proteomes" id="UP000469505">
    <property type="component" value="Unassembled WGS sequence"/>
</dbReference>
<feature type="region of interest" description="Disordered" evidence="1">
    <location>
        <begin position="85"/>
        <end position="107"/>
    </location>
</feature>
<feature type="non-terminal residue" evidence="2">
    <location>
        <position position="1"/>
    </location>
</feature>